<organism evidence="1 2">
    <name type="scientific">Bradyrhizobium rifense</name>
    <dbReference type="NCBI Taxonomy" id="515499"/>
    <lineage>
        <taxon>Bacteria</taxon>
        <taxon>Pseudomonadati</taxon>
        <taxon>Pseudomonadota</taxon>
        <taxon>Alphaproteobacteria</taxon>
        <taxon>Hyphomicrobiales</taxon>
        <taxon>Nitrobacteraceae</taxon>
        <taxon>Bradyrhizobium</taxon>
    </lineage>
</organism>
<sequence>MIAAAIILGDEGGIAMSEQRRDAAGMSSGPRGDHVRAFYSGHSLSEGVPEVVAQIAGSLGHRLDFETQVLGYSLLRQRTKGEVPSASDWPGYRSGQNREGAGLDVAEELRQPRRLAPGDTYDVLVVTERHDLPAIARRERTAFYLTDIAKHLLAGNPDAEVFLYHSWLPVNPDAPWPWIDYERAVSPMWECIASRANLDLPARGDAPRVRVLPGGSALAELAAALWDGSVPGVASDSPAARVRLLFSDNVHMSDFGRYFIALVNYAVLFGSSPEGAAIPAGLSPATGRHLQALAWQFAISYGQRADAVAGRDMAACRLLMQKDVCPAYAAFRHGNGAPALATLKRLVKTYSCRRDYANAGDRENPFASPEKQ</sequence>
<dbReference type="InterPro" id="IPR036514">
    <property type="entry name" value="SGNH_hydro_sf"/>
</dbReference>
<accession>A0A5D3KKY4</accession>
<dbReference type="EMBL" id="VSSS01000041">
    <property type="protein sequence ID" value="TYL92056.1"/>
    <property type="molecule type" value="Genomic_DNA"/>
</dbReference>
<comment type="caution">
    <text evidence="1">The sequence shown here is derived from an EMBL/GenBank/DDBJ whole genome shotgun (WGS) entry which is preliminary data.</text>
</comment>
<dbReference type="RefSeq" id="WP_148775129.1">
    <property type="nucleotide sequence ID" value="NZ_VSSS01000041.1"/>
</dbReference>
<dbReference type="GO" id="GO:0016788">
    <property type="term" value="F:hydrolase activity, acting on ester bonds"/>
    <property type="evidence" value="ECO:0007669"/>
    <property type="project" value="UniProtKB-ARBA"/>
</dbReference>
<dbReference type="OrthoDB" id="8883291at2"/>
<evidence type="ECO:0000313" key="1">
    <source>
        <dbReference type="EMBL" id="TYL92056.1"/>
    </source>
</evidence>
<reference evidence="1 2" key="1">
    <citation type="submission" date="2019-08" db="EMBL/GenBank/DDBJ databases">
        <title>Bradyrhizobium hipponensis sp. nov., a rhizobium isolated from a Lupinus angustifolius root nodule in Tunisia.</title>
        <authorList>
            <person name="Off K."/>
            <person name="Rejili M."/>
            <person name="Mars M."/>
            <person name="Brachmann A."/>
            <person name="Marin M."/>
        </authorList>
    </citation>
    <scope>NUCLEOTIDE SEQUENCE [LARGE SCALE GENOMIC DNA]</scope>
    <source>
        <strain evidence="1 2">CTAW71</strain>
    </source>
</reference>
<dbReference type="AlphaFoldDB" id="A0A5D3KKY4"/>
<gene>
    <name evidence="1" type="ORF">FXB40_26815</name>
</gene>
<proteinExistence type="predicted"/>
<evidence type="ECO:0000313" key="2">
    <source>
        <dbReference type="Proteomes" id="UP000324758"/>
    </source>
</evidence>
<dbReference type="Gene3D" id="3.40.50.1110">
    <property type="entry name" value="SGNH hydrolase"/>
    <property type="match status" value="1"/>
</dbReference>
<dbReference type="Proteomes" id="UP000324758">
    <property type="component" value="Unassembled WGS sequence"/>
</dbReference>
<protein>
    <recommendedName>
        <fullName evidence="3">SGNH/GDSL hydrolase family protein</fullName>
    </recommendedName>
</protein>
<keyword evidence="2" id="KW-1185">Reference proteome</keyword>
<evidence type="ECO:0008006" key="3">
    <source>
        <dbReference type="Google" id="ProtNLM"/>
    </source>
</evidence>
<name>A0A5D3KKY4_9BRAD</name>